<keyword evidence="1" id="KW-0812">Transmembrane</keyword>
<feature type="transmembrane region" description="Helical" evidence="1">
    <location>
        <begin position="125"/>
        <end position="149"/>
    </location>
</feature>
<reference evidence="2 3" key="1">
    <citation type="submission" date="2024-06" db="EMBL/GenBank/DDBJ databases">
        <title>Genomic Encyclopedia of Type Strains, Phase IV (KMG-IV): sequencing the most valuable type-strain genomes for metagenomic binning, comparative biology and taxonomic classification.</title>
        <authorList>
            <person name="Goeker M."/>
        </authorList>
    </citation>
    <scope>NUCLEOTIDE SEQUENCE [LARGE SCALE GENOMIC DNA]</scope>
    <source>
        <strain evidence="2 3">DSM 15349</strain>
    </source>
</reference>
<evidence type="ECO:0000313" key="2">
    <source>
        <dbReference type="EMBL" id="MET3644099.1"/>
    </source>
</evidence>
<feature type="transmembrane region" description="Helical" evidence="1">
    <location>
        <begin position="12"/>
        <end position="38"/>
    </location>
</feature>
<feature type="transmembrane region" description="Helical" evidence="1">
    <location>
        <begin position="50"/>
        <end position="75"/>
    </location>
</feature>
<organism evidence="2 3">
    <name type="scientific">Streptococcus gallinaceus</name>
    <dbReference type="NCBI Taxonomy" id="165758"/>
    <lineage>
        <taxon>Bacteria</taxon>
        <taxon>Bacillati</taxon>
        <taxon>Bacillota</taxon>
        <taxon>Bacilli</taxon>
        <taxon>Lactobacillales</taxon>
        <taxon>Streptococcaceae</taxon>
        <taxon>Streptococcus</taxon>
    </lineage>
</organism>
<gene>
    <name evidence="2" type="ORF">ABID27_000721</name>
</gene>
<keyword evidence="2" id="KW-0418">Kinase</keyword>
<keyword evidence="1" id="KW-1133">Transmembrane helix</keyword>
<keyword evidence="1" id="KW-0472">Membrane</keyword>
<evidence type="ECO:0000256" key="1">
    <source>
        <dbReference type="SAM" id="Phobius"/>
    </source>
</evidence>
<feature type="transmembrane region" description="Helical" evidence="1">
    <location>
        <begin position="95"/>
        <end position="113"/>
    </location>
</feature>
<dbReference type="GO" id="GO:0016301">
    <property type="term" value="F:kinase activity"/>
    <property type="evidence" value="ECO:0007669"/>
    <property type="project" value="UniProtKB-KW"/>
</dbReference>
<comment type="caution">
    <text evidence="2">The sequence shown here is derived from an EMBL/GenBank/DDBJ whole genome shotgun (WGS) entry which is preliminary data.</text>
</comment>
<proteinExistence type="predicted"/>
<protein>
    <submittedName>
        <fullName evidence="2">Signal transduction histidine kinase</fullName>
    </submittedName>
</protein>
<dbReference type="EMBL" id="JBEPMK010000002">
    <property type="protein sequence ID" value="MET3644099.1"/>
    <property type="molecule type" value="Genomic_DNA"/>
</dbReference>
<keyword evidence="2" id="KW-0808">Transferase</keyword>
<evidence type="ECO:0000313" key="3">
    <source>
        <dbReference type="Proteomes" id="UP001549055"/>
    </source>
</evidence>
<dbReference type="RefSeq" id="WP_354280312.1">
    <property type="nucleotide sequence ID" value="NZ_JBEPMK010000002.1"/>
</dbReference>
<dbReference type="Proteomes" id="UP001549055">
    <property type="component" value="Unassembled WGS sequence"/>
</dbReference>
<keyword evidence="3" id="KW-1185">Reference proteome</keyword>
<accession>A0ABV2JM77</accession>
<sequence length="163" mass="19128">MNSQNSKFIVTFLFRMLQFILLMWFLVRGGIGIVMLILDWKQSYEPIQVLFTLLFQLFWVGLLPILLLNAVRKFVLNLIENRLFTEETYQLSKKIFVLNLVLIFCSVVDDAFISLKSFSGFEQVFLNYIFPYFDNGILLLVFVSLMIIVKNGLQLKEEMDGFI</sequence>
<name>A0ABV2JM77_9STRE</name>